<dbReference type="SUPFAM" id="SSF74650">
    <property type="entry name" value="Galactose mutarotase-like"/>
    <property type="match status" value="1"/>
</dbReference>
<sequence>MKRYGARVKERDGFDVIELTDRLTDSLAEIAPEFGCNLYRFECRSKQVLVPPPLLSAFRDEEFDKFRYGTPILFPPNRVKDGRIAYRGKEYRLPLNEPTNHLHGELSSRPWEVIDLGESEKEGAYVTARFQYSSHPDILAYFPHPLTFTVTIRLYEGRLAMGGTIKNEGGEEAPFAFGLHPYFSLPFGNGEEIVLRVPAAEEWPVTDQAFVTGEPSKTAFSGRLRSGVPISDYPRLGCSLLSLDDSGDRTCRIELKESGYTIAYRLGPEFPYVLLFRPDWASAYSLEPYTYVTDAFNLPYAYERTGARGIAPGEEIEFSTCMWVE</sequence>
<evidence type="ECO:0000313" key="2">
    <source>
        <dbReference type="Proteomes" id="UP001595755"/>
    </source>
</evidence>
<comment type="caution">
    <text evidence="1">The sequence shown here is derived from an EMBL/GenBank/DDBJ whole genome shotgun (WGS) entry which is preliminary data.</text>
</comment>
<dbReference type="Gene3D" id="2.70.98.10">
    <property type="match status" value="1"/>
</dbReference>
<organism evidence="1 2">
    <name type="scientific">Cohnella boryungensis</name>
    <dbReference type="NCBI Taxonomy" id="768479"/>
    <lineage>
        <taxon>Bacteria</taxon>
        <taxon>Bacillati</taxon>
        <taxon>Bacillota</taxon>
        <taxon>Bacilli</taxon>
        <taxon>Bacillales</taxon>
        <taxon>Paenibacillaceae</taxon>
        <taxon>Cohnella</taxon>
    </lineage>
</organism>
<keyword evidence="2" id="KW-1185">Reference proteome</keyword>
<gene>
    <name evidence="1" type="ORF">ACFO1S_03690</name>
</gene>
<proteinExistence type="predicted"/>
<dbReference type="InterPro" id="IPR011013">
    <property type="entry name" value="Gal_mutarotase_sf_dom"/>
</dbReference>
<dbReference type="InterPro" id="IPR008183">
    <property type="entry name" value="Aldose_1/G6P_1-epimerase"/>
</dbReference>
<name>A0ABV8S5A6_9BACL</name>
<reference evidence="2" key="1">
    <citation type="journal article" date="2019" name="Int. J. Syst. Evol. Microbiol.">
        <title>The Global Catalogue of Microorganisms (GCM) 10K type strain sequencing project: providing services to taxonomists for standard genome sequencing and annotation.</title>
        <authorList>
            <consortium name="The Broad Institute Genomics Platform"/>
            <consortium name="The Broad Institute Genome Sequencing Center for Infectious Disease"/>
            <person name="Wu L."/>
            <person name="Ma J."/>
        </authorList>
    </citation>
    <scope>NUCLEOTIDE SEQUENCE [LARGE SCALE GENOMIC DNA]</scope>
    <source>
        <strain evidence="2">CGMCC 4.1641</strain>
    </source>
</reference>
<dbReference type="Pfam" id="PF01263">
    <property type="entry name" value="Aldose_epim"/>
    <property type="match status" value="1"/>
</dbReference>
<dbReference type="Proteomes" id="UP001595755">
    <property type="component" value="Unassembled WGS sequence"/>
</dbReference>
<dbReference type="InterPro" id="IPR014718">
    <property type="entry name" value="GH-type_carb-bd"/>
</dbReference>
<evidence type="ECO:0000313" key="1">
    <source>
        <dbReference type="EMBL" id="MFC4302541.1"/>
    </source>
</evidence>
<dbReference type="RefSeq" id="WP_204600575.1">
    <property type="nucleotide sequence ID" value="NZ_JBHSED010000003.1"/>
</dbReference>
<dbReference type="EMBL" id="JBHSED010000003">
    <property type="protein sequence ID" value="MFC4302541.1"/>
    <property type="molecule type" value="Genomic_DNA"/>
</dbReference>
<protein>
    <submittedName>
        <fullName evidence="1">Aldose 1-epimerase</fullName>
    </submittedName>
</protein>
<dbReference type="CDD" id="cd01081">
    <property type="entry name" value="Aldose_epim"/>
    <property type="match status" value="1"/>
</dbReference>
<accession>A0ABV8S5A6</accession>